<reference evidence="1" key="1">
    <citation type="submission" date="2016-01" db="EMBL/GenBank/DDBJ databases">
        <authorList>
            <person name="Mcilroy J.S."/>
            <person name="Karst M S."/>
            <person name="Albertsen M."/>
        </authorList>
    </citation>
    <scope>NUCLEOTIDE SEQUENCE</scope>
    <source>
        <strain evidence="1">Cfx-K</strain>
    </source>
</reference>
<dbReference type="KEGG" id="pbf:CFX0092_A3051"/>
<dbReference type="EMBL" id="LN890655">
    <property type="protein sequence ID" value="CUS04929.2"/>
    <property type="molecule type" value="Genomic_DNA"/>
</dbReference>
<dbReference type="AlphaFoldDB" id="A0A160T5Z7"/>
<dbReference type="Pfam" id="PF07949">
    <property type="entry name" value="YbbR"/>
    <property type="match status" value="2"/>
</dbReference>
<dbReference type="RefSeq" id="WP_095044199.1">
    <property type="nucleotide sequence ID" value="NZ_LN890655.1"/>
</dbReference>
<protein>
    <recommendedName>
        <fullName evidence="3">YbbR family protein</fullName>
    </recommendedName>
</protein>
<sequence length="474" mass="50559">MNRAREFLTNLATFALALVLAFFIWMSASEAQDPIRTRFLEIPIAYVGLPDGAALVNPDPRETVQIRLEGPDSVLQAQNPEDFTATVDLSQAPSGEETSLPINVTALRPGATISFITPEEVDVLLEQEVTYQVPVELEFRGSVARGHTQNEPLIEPPAIRVSGPESRVSQLNFALVTVFLNNTAATLVETSVPIFYDQSGRVASVTGLDVSHDEVTVTVPVEESAGFADKLITVTWTGDPAPGYRLLSVTADPPSVLVEGRPAQVNQLASVTTEPIDINGLTESFSQAAVLTLPQGITIDPEQTVTVNIQIEPILTTSTFNRMPDPRGLRAGYEAVVEPEQVRVILFGPLPVLDALAENDVRVILDLFGLEPGTYSIVPDVDVPDRGIEIRSVLPSAVTVTIQEAEEATPEADGGGALVATAPAAIEPATTARTITTASNSTPGRATPAICYLMVSGITSAGLQEICIERHTPK</sequence>
<dbReference type="Gene3D" id="2.170.120.30">
    <property type="match status" value="2"/>
</dbReference>
<dbReference type="InterPro" id="IPR012505">
    <property type="entry name" value="YbbR"/>
</dbReference>
<evidence type="ECO:0000313" key="2">
    <source>
        <dbReference type="Proteomes" id="UP000215027"/>
    </source>
</evidence>
<evidence type="ECO:0000313" key="1">
    <source>
        <dbReference type="EMBL" id="CUS04929.2"/>
    </source>
</evidence>
<accession>A0A160T5Z7</accession>
<dbReference type="Gene3D" id="2.170.120.40">
    <property type="entry name" value="YbbR-like domain"/>
    <property type="match status" value="2"/>
</dbReference>
<keyword evidence="2" id="KW-1185">Reference proteome</keyword>
<organism evidence="1 2">
    <name type="scientific">Candidatus Promineifilum breve</name>
    <dbReference type="NCBI Taxonomy" id="1806508"/>
    <lineage>
        <taxon>Bacteria</taxon>
        <taxon>Bacillati</taxon>
        <taxon>Chloroflexota</taxon>
        <taxon>Ardenticatenia</taxon>
        <taxon>Candidatus Promineifilales</taxon>
        <taxon>Candidatus Promineifilaceae</taxon>
        <taxon>Candidatus Promineifilum</taxon>
    </lineage>
</organism>
<gene>
    <name evidence="1" type="ORF">CFX0092_A3051</name>
</gene>
<proteinExistence type="predicted"/>
<dbReference type="PANTHER" id="PTHR37804:SF1">
    <property type="entry name" value="CDAA REGULATORY PROTEIN CDAR"/>
    <property type="match status" value="1"/>
</dbReference>
<dbReference type="InterPro" id="IPR053154">
    <property type="entry name" value="c-di-AMP_regulator"/>
</dbReference>
<dbReference type="PANTHER" id="PTHR37804">
    <property type="entry name" value="CDAA REGULATORY PROTEIN CDAR"/>
    <property type="match status" value="1"/>
</dbReference>
<evidence type="ECO:0008006" key="3">
    <source>
        <dbReference type="Google" id="ProtNLM"/>
    </source>
</evidence>
<dbReference type="Proteomes" id="UP000215027">
    <property type="component" value="Chromosome I"/>
</dbReference>
<name>A0A160T5Z7_9CHLR</name>
<dbReference type="OrthoDB" id="157691at2"/>